<dbReference type="AlphaFoldDB" id="A0A2T0SSQ7"/>
<accession>A0A2T0SSQ7</accession>
<reference evidence="1 2" key="1">
    <citation type="submission" date="2018-03" db="EMBL/GenBank/DDBJ databases">
        <title>Genomic Encyclopedia of Archaeal and Bacterial Type Strains, Phase II (KMG-II): from individual species to whole genera.</title>
        <authorList>
            <person name="Goeker M."/>
        </authorList>
    </citation>
    <scope>NUCLEOTIDE SEQUENCE [LARGE SCALE GENOMIC DNA]</scope>
    <source>
        <strain evidence="1 2">DSM 28354</strain>
    </source>
</reference>
<protein>
    <submittedName>
        <fullName evidence="1">Uncharacterized protein</fullName>
    </submittedName>
</protein>
<dbReference type="RefSeq" id="WP_106138649.1">
    <property type="nucleotide sequence ID" value="NZ_PVTE01000012.1"/>
</dbReference>
<keyword evidence="2" id="KW-1185">Reference proteome</keyword>
<name>A0A2T0SSQ7_9BACT</name>
<comment type="caution">
    <text evidence="1">The sequence shown here is derived from an EMBL/GenBank/DDBJ whole genome shotgun (WGS) entry which is preliminary data.</text>
</comment>
<proteinExistence type="predicted"/>
<evidence type="ECO:0000313" key="1">
    <source>
        <dbReference type="EMBL" id="PRY36440.1"/>
    </source>
</evidence>
<evidence type="ECO:0000313" key="2">
    <source>
        <dbReference type="Proteomes" id="UP000238375"/>
    </source>
</evidence>
<sequence length="76" mass="8748">MSTVIIHVPDEKKDVLINFLRSVPYVTVENDQPVPTQTTDWQQLRGAYAHVGITSAMLAQENQIEKERERNQPFPQ</sequence>
<dbReference type="Proteomes" id="UP000238375">
    <property type="component" value="Unassembled WGS sequence"/>
</dbReference>
<organism evidence="1 2">
    <name type="scientific">Spirosoma oryzae</name>
    <dbReference type="NCBI Taxonomy" id="1469603"/>
    <lineage>
        <taxon>Bacteria</taxon>
        <taxon>Pseudomonadati</taxon>
        <taxon>Bacteroidota</taxon>
        <taxon>Cytophagia</taxon>
        <taxon>Cytophagales</taxon>
        <taxon>Cytophagaceae</taxon>
        <taxon>Spirosoma</taxon>
    </lineage>
</organism>
<gene>
    <name evidence="1" type="ORF">CLV58_11230</name>
</gene>
<dbReference type="EMBL" id="PVTE01000012">
    <property type="protein sequence ID" value="PRY36440.1"/>
    <property type="molecule type" value="Genomic_DNA"/>
</dbReference>
<dbReference type="OrthoDB" id="9900133at2"/>